<proteinExistence type="inferred from homology"/>
<dbReference type="InterPro" id="IPR001128">
    <property type="entry name" value="Cyt_P450"/>
</dbReference>
<evidence type="ECO:0000256" key="7">
    <source>
        <dbReference type="PIRSR" id="PIRSR602403-1"/>
    </source>
</evidence>
<keyword evidence="7 8" id="KW-0349">Heme</keyword>
<comment type="caution">
    <text evidence="10">The sequence shown here is derived from an EMBL/GenBank/DDBJ whole genome shotgun (WGS) entry which is preliminary data.</text>
</comment>
<dbReference type="AlphaFoldDB" id="A0A9P5Q7D9"/>
<dbReference type="GO" id="GO:0004497">
    <property type="term" value="F:monooxygenase activity"/>
    <property type="evidence" value="ECO:0007669"/>
    <property type="project" value="UniProtKB-KW"/>
</dbReference>
<keyword evidence="3 7" id="KW-0479">Metal-binding</keyword>
<keyword evidence="9" id="KW-0732">Signal</keyword>
<keyword evidence="4 8" id="KW-0560">Oxidoreductase</keyword>
<dbReference type="GO" id="GO:0020037">
    <property type="term" value="F:heme binding"/>
    <property type="evidence" value="ECO:0007669"/>
    <property type="project" value="InterPro"/>
</dbReference>
<sequence length="518" mass="58440">MSPLPLVGLVGLSILLLIFFFSVQTQKATRDHSVIPNAFPWVGRNKNEIFSSVRSNYRGLVNSVQHFKAGYRKYSKLGLIYVVPAWTRGPQIIIPPSMTPWIANIPENILSAKECTFDNGNDLLGVLIRKELTRSIGQFNNEIFEEIDLSMQSIFGTDGQWRKVNIYNSFIKSVGSSANRIFVGKELGSNMDFIMASVKFAKDVSISSYILHMFPKALKPVASWFATIPNRYHSGIAMKYLRPLVQQRFDDIVRKRDDPNFSFEEPDDVVTWMVREALKRNTSIETSPAELAYGILLLNFASITTTTITATNTLLDIHSAPNAEELVEALREEASVVLREHNGVWTKQAISKLYRLDSAIRESARMSGIGGTAMARKVKVPGGMTLPDGTWVPENVTIGVAMDGIHFDEEFYENPLKFDLFRFSRPREQYLAGLIGDKPPVNEDFVTTSERWLPFGHGIHGCPGRFFASNNIKMMLAHLLLNYEVQPWKVRPPNISIDVISVVPMQATMMIRRRVAKM</sequence>
<keyword evidence="11" id="KW-1185">Reference proteome</keyword>
<feature type="chain" id="PRO_5040388683" evidence="9">
    <location>
        <begin position="26"/>
        <end position="518"/>
    </location>
</feature>
<evidence type="ECO:0000256" key="3">
    <source>
        <dbReference type="ARBA" id="ARBA00022723"/>
    </source>
</evidence>
<organism evidence="10 11">
    <name type="scientific">Rhodocollybia butyracea</name>
    <dbReference type="NCBI Taxonomy" id="206335"/>
    <lineage>
        <taxon>Eukaryota</taxon>
        <taxon>Fungi</taxon>
        <taxon>Dikarya</taxon>
        <taxon>Basidiomycota</taxon>
        <taxon>Agaricomycotina</taxon>
        <taxon>Agaricomycetes</taxon>
        <taxon>Agaricomycetidae</taxon>
        <taxon>Agaricales</taxon>
        <taxon>Marasmiineae</taxon>
        <taxon>Omphalotaceae</taxon>
        <taxon>Rhodocollybia</taxon>
    </lineage>
</organism>
<dbReference type="PRINTS" id="PR00465">
    <property type="entry name" value="EP450IV"/>
</dbReference>
<reference evidence="10" key="1">
    <citation type="submission" date="2020-11" db="EMBL/GenBank/DDBJ databases">
        <authorList>
            <consortium name="DOE Joint Genome Institute"/>
            <person name="Ahrendt S."/>
            <person name="Riley R."/>
            <person name="Andreopoulos W."/>
            <person name="Labutti K."/>
            <person name="Pangilinan J."/>
            <person name="Ruiz-Duenas F.J."/>
            <person name="Barrasa J.M."/>
            <person name="Sanchez-Garcia M."/>
            <person name="Camarero S."/>
            <person name="Miyauchi S."/>
            <person name="Serrano A."/>
            <person name="Linde D."/>
            <person name="Babiker R."/>
            <person name="Drula E."/>
            <person name="Ayuso-Fernandez I."/>
            <person name="Pacheco R."/>
            <person name="Padilla G."/>
            <person name="Ferreira P."/>
            <person name="Barriuso J."/>
            <person name="Kellner H."/>
            <person name="Castanera R."/>
            <person name="Alfaro M."/>
            <person name="Ramirez L."/>
            <person name="Pisabarro A.G."/>
            <person name="Kuo A."/>
            <person name="Tritt A."/>
            <person name="Lipzen A."/>
            <person name="He G."/>
            <person name="Yan M."/>
            <person name="Ng V."/>
            <person name="Cullen D."/>
            <person name="Martin F."/>
            <person name="Rosso M.-N."/>
            <person name="Henrissat B."/>
            <person name="Hibbett D."/>
            <person name="Martinez A.T."/>
            <person name="Grigoriev I.V."/>
        </authorList>
    </citation>
    <scope>NUCLEOTIDE SEQUENCE</scope>
    <source>
        <strain evidence="10">AH 40177</strain>
    </source>
</reference>
<evidence type="ECO:0000256" key="6">
    <source>
        <dbReference type="ARBA" id="ARBA00023033"/>
    </source>
</evidence>
<dbReference type="SUPFAM" id="SSF48264">
    <property type="entry name" value="Cytochrome P450"/>
    <property type="match status" value="1"/>
</dbReference>
<dbReference type="Pfam" id="PF00067">
    <property type="entry name" value="p450"/>
    <property type="match status" value="1"/>
</dbReference>
<gene>
    <name evidence="10" type="ORF">BDP27DRAFT_1415307</name>
</gene>
<evidence type="ECO:0000256" key="2">
    <source>
        <dbReference type="ARBA" id="ARBA00010617"/>
    </source>
</evidence>
<feature type="signal peptide" evidence="9">
    <location>
        <begin position="1"/>
        <end position="25"/>
    </location>
</feature>
<dbReference type="InterPro" id="IPR002403">
    <property type="entry name" value="Cyt_P450_E_grp-IV"/>
</dbReference>
<dbReference type="GO" id="GO:0005506">
    <property type="term" value="F:iron ion binding"/>
    <property type="evidence" value="ECO:0007669"/>
    <property type="project" value="InterPro"/>
</dbReference>
<evidence type="ECO:0000256" key="4">
    <source>
        <dbReference type="ARBA" id="ARBA00023002"/>
    </source>
</evidence>
<dbReference type="CDD" id="cd11041">
    <property type="entry name" value="CYP503A1-like"/>
    <property type="match status" value="1"/>
</dbReference>
<feature type="binding site" description="axial binding residue" evidence="7">
    <location>
        <position position="462"/>
    </location>
    <ligand>
        <name>heme</name>
        <dbReference type="ChEBI" id="CHEBI:30413"/>
    </ligand>
    <ligandPart>
        <name>Fe</name>
        <dbReference type="ChEBI" id="CHEBI:18248"/>
    </ligandPart>
</feature>
<evidence type="ECO:0000256" key="1">
    <source>
        <dbReference type="ARBA" id="ARBA00001971"/>
    </source>
</evidence>
<comment type="similarity">
    <text evidence="2 8">Belongs to the cytochrome P450 family.</text>
</comment>
<accession>A0A9P5Q7D9</accession>
<name>A0A9P5Q7D9_9AGAR</name>
<keyword evidence="5 7" id="KW-0408">Iron</keyword>
<evidence type="ECO:0000313" key="11">
    <source>
        <dbReference type="Proteomes" id="UP000772434"/>
    </source>
</evidence>
<dbReference type="Proteomes" id="UP000772434">
    <property type="component" value="Unassembled WGS sequence"/>
</dbReference>
<evidence type="ECO:0000256" key="9">
    <source>
        <dbReference type="SAM" id="SignalP"/>
    </source>
</evidence>
<evidence type="ECO:0000256" key="8">
    <source>
        <dbReference type="RuleBase" id="RU000461"/>
    </source>
</evidence>
<dbReference type="InterPro" id="IPR017972">
    <property type="entry name" value="Cyt_P450_CS"/>
</dbReference>
<dbReference type="Gene3D" id="1.10.630.10">
    <property type="entry name" value="Cytochrome P450"/>
    <property type="match status" value="1"/>
</dbReference>
<evidence type="ECO:0000313" key="10">
    <source>
        <dbReference type="EMBL" id="KAF9075522.1"/>
    </source>
</evidence>
<protein>
    <submittedName>
        <fullName evidence="10">Cytochrome P450</fullName>
    </submittedName>
</protein>
<dbReference type="PANTHER" id="PTHR46206">
    <property type="entry name" value="CYTOCHROME P450"/>
    <property type="match status" value="1"/>
</dbReference>
<dbReference type="PANTHER" id="PTHR46206:SF1">
    <property type="entry name" value="P450, PUTATIVE (EUROFUNG)-RELATED"/>
    <property type="match status" value="1"/>
</dbReference>
<dbReference type="PROSITE" id="PS00086">
    <property type="entry name" value="CYTOCHROME_P450"/>
    <property type="match status" value="1"/>
</dbReference>
<dbReference type="OrthoDB" id="1844152at2759"/>
<comment type="cofactor">
    <cofactor evidence="1 7">
        <name>heme</name>
        <dbReference type="ChEBI" id="CHEBI:30413"/>
    </cofactor>
</comment>
<evidence type="ECO:0000256" key="5">
    <source>
        <dbReference type="ARBA" id="ARBA00023004"/>
    </source>
</evidence>
<dbReference type="GO" id="GO:0016705">
    <property type="term" value="F:oxidoreductase activity, acting on paired donors, with incorporation or reduction of molecular oxygen"/>
    <property type="evidence" value="ECO:0007669"/>
    <property type="project" value="InterPro"/>
</dbReference>
<dbReference type="InterPro" id="IPR036396">
    <property type="entry name" value="Cyt_P450_sf"/>
</dbReference>
<dbReference type="EMBL" id="JADNRY010000009">
    <property type="protein sequence ID" value="KAF9075522.1"/>
    <property type="molecule type" value="Genomic_DNA"/>
</dbReference>
<keyword evidence="6 8" id="KW-0503">Monooxygenase</keyword>